<feature type="compositionally biased region" description="Basic residues" evidence="1">
    <location>
        <begin position="17"/>
        <end position="26"/>
    </location>
</feature>
<protein>
    <submittedName>
        <fullName evidence="2">Uncharacterized protein</fullName>
    </submittedName>
</protein>
<sequence length="80" mass="8864">MLRTVAQLREQQPLHQAGRHVRGQPFHRRRLVQRAQGPGLGQGAAGERHLPDEHFVEEQAQGVETAARVERVAAGLSGDR</sequence>
<gene>
    <name evidence="2" type="ORF">NB700_001836</name>
</gene>
<evidence type="ECO:0000313" key="3">
    <source>
        <dbReference type="Proteomes" id="UP001320843"/>
    </source>
</evidence>
<name>A0ABT3DWC5_9XANT</name>
<proteinExistence type="predicted"/>
<keyword evidence="3" id="KW-1185">Reference proteome</keyword>
<evidence type="ECO:0000313" key="2">
    <source>
        <dbReference type="EMBL" id="MCW0399280.1"/>
    </source>
</evidence>
<dbReference type="Proteomes" id="UP001320843">
    <property type="component" value="Unassembled WGS sequence"/>
</dbReference>
<feature type="region of interest" description="Disordered" evidence="1">
    <location>
        <begin position="1"/>
        <end position="26"/>
    </location>
</feature>
<dbReference type="EMBL" id="JANFWR010000010">
    <property type="protein sequence ID" value="MCW0399280.1"/>
    <property type="molecule type" value="Genomic_DNA"/>
</dbReference>
<organism evidence="2 3">
    <name type="scientific">Xanthomonas sacchari</name>
    <dbReference type="NCBI Taxonomy" id="56458"/>
    <lineage>
        <taxon>Bacteria</taxon>
        <taxon>Pseudomonadati</taxon>
        <taxon>Pseudomonadota</taxon>
        <taxon>Gammaproteobacteria</taxon>
        <taxon>Lysobacterales</taxon>
        <taxon>Lysobacteraceae</taxon>
        <taxon>Xanthomonas</taxon>
    </lineage>
</organism>
<accession>A0ABT3DWC5</accession>
<comment type="caution">
    <text evidence="2">The sequence shown here is derived from an EMBL/GenBank/DDBJ whole genome shotgun (WGS) entry which is preliminary data.</text>
</comment>
<reference evidence="2 3" key="1">
    <citation type="submission" date="2022-06" db="EMBL/GenBank/DDBJ databases">
        <title>Dynamics of rice microbiomes reveals core vertical transmitted seed endophytes.</title>
        <authorList>
            <person name="Liao K."/>
            <person name="Zhang X."/>
        </authorList>
    </citation>
    <scope>NUCLEOTIDE SEQUENCE [LARGE SCALE GENOMIC DNA]</scope>
    <source>
        <strain evidence="2 3">YT10-10-1</strain>
    </source>
</reference>
<evidence type="ECO:0000256" key="1">
    <source>
        <dbReference type="SAM" id="MobiDB-lite"/>
    </source>
</evidence>